<protein>
    <submittedName>
        <fullName evidence="1">Uncharacterized protein</fullName>
    </submittedName>
</protein>
<dbReference type="AlphaFoldDB" id="A0AAU9MB05"/>
<accession>A0AAU9MB05</accession>
<organism evidence="1 2">
    <name type="scientific">Lactuca virosa</name>
    <dbReference type="NCBI Taxonomy" id="75947"/>
    <lineage>
        <taxon>Eukaryota</taxon>
        <taxon>Viridiplantae</taxon>
        <taxon>Streptophyta</taxon>
        <taxon>Embryophyta</taxon>
        <taxon>Tracheophyta</taxon>
        <taxon>Spermatophyta</taxon>
        <taxon>Magnoliopsida</taxon>
        <taxon>eudicotyledons</taxon>
        <taxon>Gunneridae</taxon>
        <taxon>Pentapetalae</taxon>
        <taxon>asterids</taxon>
        <taxon>campanulids</taxon>
        <taxon>Asterales</taxon>
        <taxon>Asteraceae</taxon>
        <taxon>Cichorioideae</taxon>
        <taxon>Cichorieae</taxon>
        <taxon>Lactucinae</taxon>
        <taxon>Lactuca</taxon>
    </lineage>
</organism>
<comment type="caution">
    <text evidence="1">The sequence shown here is derived from an EMBL/GenBank/DDBJ whole genome shotgun (WGS) entry which is preliminary data.</text>
</comment>
<keyword evidence="2" id="KW-1185">Reference proteome</keyword>
<dbReference type="PANTHER" id="PTHR45763">
    <property type="entry name" value="HYDROLASE, ALPHA/BETA FOLD FAMILY PROTEIN, EXPRESSED-RELATED"/>
    <property type="match status" value="1"/>
</dbReference>
<dbReference type="PROSITE" id="PS51257">
    <property type="entry name" value="PROKAR_LIPOPROTEIN"/>
    <property type="match status" value="1"/>
</dbReference>
<dbReference type="EMBL" id="CAKMRJ010001112">
    <property type="protein sequence ID" value="CAH1423742.1"/>
    <property type="molecule type" value="Genomic_DNA"/>
</dbReference>
<gene>
    <name evidence="1" type="ORF">LVIROSA_LOCUS11009</name>
</gene>
<evidence type="ECO:0000313" key="2">
    <source>
        <dbReference type="Proteomes" id="UP001157418"/>
    </source>
</evidence>
<name>A0AAU9MB05_9ASTR</name>
<proteinExistence type="predicted"/>
<reference evidence="1 2" key="1">
    <citation type="submission" date="2022-01" db="EMBL/GenBank/DDBJ databases">
        <authorList>
            <person name="Xiong W."/>
            <person name="Schranz E."/>
        </authorList>
    </citation>
    <scope>NUCLEOTIDE SEQUENCE [LARGE SCALE GENOMIC DNA]</scope>
</reference>
<sequence>MIAKVAIVVVGGFLGCIYIRIKPPPPRVCGSPGGPPITSPRIQLNDGRHLSYREWGYGESDPHPKRSVKSEAFDVQELADCREFHGDVATPFTSICSNSRQQLGVKQFHHSVLEIIFSLDYIPKQFREGNLKDGCTKYDLDYKSPNRSGQNFKSGEDMVEMLKKVSTMF</sequence>
<dbReference type="Proteomes" id="UP001157418">
    <property type="component" value="Unassembled WGS sequence"/>
</dbReference>
<dbReference type="PANTHER" id="PTHR45763:SF21">
    <property type="entry name" value="ALPHA_BETA-HYDROLASES SUPERFAMILY PROTEIN"/>
    <property type="match status" value="1"/>
</dbReference>
<evidence type="ECO:0000313" key="1">
    <source>
        <dbReference type="EMBL" id="CAH1423742.1"/>
    </source>
</evidence>